<keyword evidence="2" id="KW-1185">Reference proteome</keyword>
<organism evidence="1 2">
    <name type="scientific">Actinoplanes subglobosus</name>
    <dbReference type="NCBI Taxonomy" id="1547892"/>
    <lineage>
        <taxon>Bacteria</taxon>
        <taxon>Bacillati</taxon>
        <taxon>Actinomycetota</taxon>
        <taxon>Actinomycetes</taxon>
        <taxon>Micromonosporales</taxon>
        <taxon>Micromonosporaceae</taxon>
        <taxon>Actinoplanes</taxon>
    </lineage>
</organism>
<evidence type="ECO:0000313" key="1">
    <source>
        <dbReference type="EMBL" id="MFC4069567.1"/>
    </source>
</evidence>
<proteinExistence type="predicted"/>
<dbReference type="Proteomes" id="UP001595867">
    <property type="component" value="Unassembled WGS sequence"/>
</dbReference>
<dbReference type="RefSeq" id="WP_378070442.1">
    <property type="nucleotide sequence ID" value="NZ_JBHSBL010000020.1"/>
</dbReference>
<gene>
    <name evidence="1" type="ORF">ACFO0C_31975</name>
</gene>
<sequence>MLAGAAGTYFVGKLTDRDRYARELRFRWDQRRLDAYTTYVTAAKMVGAMANTILDLRLGGLSEEETMERVAKLADLEMERNRAFEALPLIADGATIEAGHQLNHAVWGLETPIRQGRIVAEAEWLDLADHWVTALNNFHAAARESLSVVGTFSRRDVAAQAVGRPERHRIDSYPELT</sequence>
<reference evidence="2" key="1">
    <citation type="journal article" date="2019" name="Int. J. Syst. Evol. Microbiol.">
        <title>The Global Catalogue of Microorganisms (GCM) 10K type strain sequencing project: providing services to taxonomists for standard genome sequencing and annotation.</title>
        <authorList>
            <consortium name="The Broad Institute Genomics Platform"/>
            <consortium name="The Broad Institute Genome Sequencing Center for Infectious Disease"/>
            <person name="Wu L."/>
            <person name="Ma J."/>
        </authorList>
    </citation>
    <scope>NUCLEOTIDE SEQUENCE [LARGE SCALE GENOMIC DNA]</scope>
    <source>
        <strain evidence="2">TBRC 5832</strain>
    </source>
</reference>
<protein>
    <submittedName>
        <fullName evidence="1">Uncharacterized protein</fullName>
    </submittedName>
</protein>
<dbReference type="EMBL" id="JBHSBL010000020">
    <property type="protein sequence ID" value="MFC4069567.1"/>
    <property type="molecule type" value="Genomic_DNA"/>
</dbReference>
<evidence type="ECO:0000313" key="2">
    <source>
        <dbReference type="Proteomes" id="UP001595867"/>
    </source>
</evidence>
<comment type="caution">
    <text evidence="1">The sequence shown here is derived from an EMBL/GenBank/DDBJ whole genome shotgun (WGS) entry which is preliminary data.</text>
</comment>
<accession>A0ABV8J2R9</accession>
<name>A0ABV8J2R9_9ACTN</name>